<dbReference type="Proteomes" id="UP000186955">
    <property type="component" value="Unassembled WGS sequence"/>
</dbReference>
<comment type="caution">
    <text evidence="2">The sequence shown here is derived from an EMBL/GenBank/DDBJ whole genome shotgun (WGS) entry which is preliminary data.</text>
</comment>
<evidence type="ECO:0000313" key="3">
    <source>
        <dbReference type="Proteomes" id="UP000186955"/>
    </source>
</evidence>
<gene>
    <name evidence="2" type="ORF">PENSUB_5278</name>
</gene>
<sequence length="74" mass="8024">MHQNGLVPRSDEDEPPQSVIHAPAGFSEFVRLQQSSEESCEDEESSSPGESEHIQSISVPGGAETSRKVLKPSF</sequence>
<evidence type="ECO:0000313" key="2">
    <source>
        <dbReference type="EMBL" id="OKP09387.1"/>
    </source>
</evidence>
<evidence type="ECO:0000256" key="1">
    <source>
        <dbReference type="SAM" id="MobiDB-lite"/>
    </source>
</evidence>
<name>A0A1Q5UA90_9EURO</name>
<accession>A0A1Q5UA90</accession>
<organism evidence="2 3">
    <name type="scientific">Penicillium subrubescens</name>
    <dbReference type="NCBI Taxonomy" id="1316194"/>
    <lineage>
        <taxon>Eukaryota</taxon>
        <taxon>Fungi</taxon>
        <taxon>Dikarya</taxon>
        <taxon>Ascomycota</taxon>
        <taxon>Pezizomycotina</taxon>
        <taxon>Eurotiomycetes</taxon>
        <taxon>Eurotiomycetidae</taxon>
        <taxon>Eurotiales</taxon>
        <taxon>Aspergillaceae</taxon>
        <taxon>Penicillium</taxon>
    </lineage>
</organism>
<proteinExistence type="predicted"/>
<dbReference type="AlphaFoldDB" id="A0A1Q5UA90"/>
<feature type="region of interest" description="Disordered" evidence="1">
    <location>
        <begin position="32"/>
        <end position="74"/>
    </location>
</feature>
<dbReference type="EMBL" id="MNBE01000525">
    <property type="protein sequence ID" value="OKP09387.1"/>
    <property type="molecule type" value="Genomic_DNA"/>
</dbReference>
<reference evidence="2 3" key="1">
    <citation type="submission" date="2016-10" db="EMBL/GenBank/DDBJ databases">
        <title>Genome sequence of the ascomycete fungus Penicillium subrubescens.</title>
        <authorList>
            <person name="De Vries R.P."/>
            <person name="Peng M."/>
            <person name="Dilokpimol A."/>
            <person name="Hilden K."/>
            <person name="Makela M.R."/>
            <person name="Grigoriev I."/>
            <person name="Riley R."/>
            <person name="Granchi Z."/>
        </authorList>
    </citation>
    <scope>NUCLEOTIDE SEQUENCE [LARGE SCALE GENOMIC DNA]</scope>
    <source>
        <strain evidence="2 3">CBS 132785</strain>
    </source>
</reference>
<protein>
    <submittedName>
        <fullName evidence="2">Uncharacterized protein</fullName>
    </submittedName>
</protein>
<feature type="region of interest" description="Disordered" evidence="1">
    <location>
        <begin position="1"/>
        <end position="20"/>
    </location>
</feature>
<keyword evidence="3" id="KW-1185">Reference proteome</keyword>